<reference evidence="1 2" key="1">
    <citation type="submission" date="2024-05" db="EMBL/GenBank/DDBJ databases">
        <authorList>
            <consortium name="Candidatus Magnetaquicoccaceae bacterium FCR-1 genome sequencing consortium"/>
            <person name="Shimoshige H."/>
            <person name="Shimamura S."/>
            <person name="Taoka A."/>
            <person name="Kobayashi H."/>
            <person name="Maekawa T."/>
        </authorList>
    </citation>
    <scope>NUCLEOTIDE SEQUENCE [LARGE SCALE GENOMIC DNA]</scope>
    <source>
        <strain evidence="1 2">FCR-1</strain>
    </source>
</reference>
<protein>
    <submittedName>
        <fullName evidence="1">Uncharacterized protein</fullName>
    </submittedName>
</protein>
<reference evidence="1 2" key="2">
    <citation type="submission" date="2024-09" db="EMBL/GenBank/DDBJ databases">
        <title>Draft genome sequence of Candidatus Magnetaquicoccaceae bacterium FCR-1.</title>
        <authorList>
            <person name="Shimoshige H."/>
            <person name="Shimamura S."/>
            <person name="Taoka A."/>
            <person name="Kobayashi H."/>
            <person name="Maekawa T."/>
        </authorList>
    </citation>
    <scope>NUCLEOTIDE SEQUENCE [LARGE SCALE GENOMIC DNA]</scope>
    <source>
        <strain evidence="1 2">FCR-1</strain>
    </source>
</reference>
<organism evidence="1 2">
    <name type="scientific">Candidatus Magnetaquiglobus chichijimensis</name>
    <dbReference type="NCBI Taxonomy" id="3141448"/>
    <lineage>
        <taxon>Bacteria</taxon>
        <taxon>Pseudomonadati</taxon>
        <taxon>Pseudomonadota</taxon>
        <taxon>Magnetococcia</taxon>
        <taxon>Magnetococcales</taxon>
        <taxon>Candidatus Magnetaquicoccaceae</taxon>
        <taxon>Candidatus Magnetaquiglobus</taxon>
    </lineage>
</organism>
<keyword evidence="2" id="KW-1185">Reference proteome</keyword>
<proteinExistence type="predicted"/>
<comment type="caution">
    <text evidence="1">The sequence shown here is derived from an EMBL/GenBank/DDBJ whole genome shotgun (WGS) entry which is preliminary data.</text>
</comment>
<sequence length="38" mass="4143">MVAKRERTSFIVELPSGEGTVRGVRGIPPSCKLERAKS</sequence>
<accession>A0ABQ0CAW1</accession>
<dbReference type="EMBL" id="BAAFGK010000004">
    <property type="protein sequence ID" value="GAB0057845.1"/>
    <property type="molecule type" value="Genomic_DNA"/>
</dbReference>
<name>A0ABQ0CAW1_9PROT</name>
<dbReference type="Proteomes" id="UP001628193">
    <property type="component" value="Unassembled WGS sequence"/>
</dbReference>
<evidence type="ECO:0000313" key="2">
    <source>
        <dbReference type="Proteomes" id="UP001628193"/>
    </source>
</evidence>
<gene>
    <name evidence="1" type="ORF">SIID45300_02179</name>
</gene>
<evidence type="ECO:0000313" key="1">
    <source>
        <dbReference type="EMBL" id="GAB0057845.1"/>
    </source>
</evidence>